<dbReference type="InterPro" id="IPR050580">
    <property type="entry name" value="2H_phosphoesterase_YjcG-like"/>
</dbReference>
<dbReference type="STRING" id="1185876.BN8_00232"/>
<dbReference type="EMBL" id="CAIT01000004">
    <property type="protein sequence ID" value="CCH51314.1"/>
    <property type="molecule type" value="Genomic_DNA"/>
</dbReference>
<dbReference type="Gene3D" id="3.90.1140.10">
    <property type="entry name" value="Cyclic phosphodiesterase"/>
    <property type="match status" value="1"/>
</dbReference>
<dbReference type="RefSeq" id="WP_009279902.1">
    <property type="nucleotide sequence ID" value="NZ_CAIT01000004.1"/>
</dbReference>
<name>I2GBP0_9BACT</name>
<evidence type="ECO:0000313" key="2">
    <source>
        <dbReference type="Proteomes" id="UP000009309"/>
    </source>
</evidence>
<evidence type="ECO:0000313" key="1">
    <source>
        <dbReference type="EMBL" id="CCH51314.1"/>
    </source>
</evidence>
<dbReference type="PANTHER" id="PTHR40037">
    <property type="entry name" value="PHOSPHOESTERASE YJCG-RELATED"/>
    <property type="match status" value="1"/>
</dbReference>
<comment type="caution">
    <text evidence="1">The sequence shown here is derived from an EMBL/GenBank/DDBJ whole genome shotgun (WGS) entry which is preliminary data.</text>
</comment>
<keyword evidence="2" id="KW-1185">Reference proteome</keyword>
<organism evidence="1 2">
    <name type="scientific">Fibrisoma limi BUZ 3</name>
    <dbReference type="NCBI Taxonomy" id="1185876"/>
    <lineage>
        <taxon>Bacteria</taxon>
        <taxon>Pseudomonadati</taxon>
        <taxon>Bacteroidota</taxon>
        <taxon>Cytophagia</taxon>
        <taxon>Cytophagales</taxon>
        <taxon>Spirosomataceae</taxon>
        <taxon>Fibrisoma</taxon>
    </lineage>
</organism>
<dbReference type="AlphaFoldDB" id="I2GBP0"/>
<dbReference type="Proteomes" id="UP000009309">
    <property type="component" value="Unassembled WGS sequence"/>
</dbReference>
<dbReference type="eggNOG" id="COG1514">
    <property type="taxonomic scope" value="Bacteria"/>
</dbReference>
<dbReference type="PANTHER" id="PTHR40037:SF1">
    <property type="entry name" value="PHOSPHOESTERASE SAOUHSC_00951-RELATED"/>
    <property type="match status" value="1"/>
</dbReference>
<protein>
    <recommendedName>
        <fullName evidence="3">2'-5' RNA ligase</fullName>
    </recommendedName>
</protein>
<dbReference type="InterPro" id="IPR009097">
    <property type="entry name" value="Cyclic_Pdiesterase"/>
</dbReference>
<sequence>MQLYFVALLSPADIQREVTAFKQTALERFGSGHALRSPPHITLIPPFRSDRTDFTALQTAADRQVPFVVSLRDFARFGRRVIFVNVLPSEFLSDCQQQLAEFGYQTYGIEPDRRPFHPHMTVAFRDLTQAAFPEAWAYFSAQQYDRTFTADAFALLRHTGQGWEVANQFMFTGV</sequence>
<gene>
    <name evidence="1" type="ORF">BN8_00232</name>
</gene>
<evidence type="ECO:0008006" key="3">
    <source>
        <dbReference type="Google" id="ProtNLM"/>
    </source>
</evidence>
<reference evidence="1 2" key="1">
    <citation type="journal article" date="2012" name="J. Bacteriol.">
        <title>Genome Sequence of the Filamentous Bacterium Fibrisoma limi BUZ 3T.</title>
        <authorList>
            <person name="Filippini M."/>
            <person name="Qi W."/>
            <person name="Jaenicke S."/>
            <person name="Goesmann A."/>
            <person name="Smits T.H."/>
            <person name="Bagheri H.C."/>
        </authorList>
    </citation>
    <scope>NUCLEOTIDE SEQUENCE [LARGE SCALE GENOMIC DNA]</scope>
    <source>
        <strain evidence="2">BUZ 3T</strain>
    </source>
</reference>
<dbReference type="SUPFAM" id="SSF55144">
    <property type="entry name" value="LigT-like"/>
    <property type="match status" value="1"/>
</dbReference>
<proteinExistence type="predicted"/>
<dbReference type="OrthoDB" id="1951600at2"/>
<dbReference type="Pfam" id="PF13563">
    <property type="entry name" value="2_5_RNA_ligase2"/>
    <property type="match status" value="1"/>
</dbReference>
<accession>I2GBP0</accession>